<name>A0ABR3J270_9AGAR</name>
<comment type="similarity">
    <text evidence="3 7">Belongs to the cytochrome c oxidase VIIc family.</text>
</comment>
<comment type="pathway">
    <text evidence="2 7">Energy metabolism; oxidative phosphorylation.</text>
</comment>
<dbReference type="Pfam" id="PF02935">
    <property type="entry name" value="COX7C"/>
    <property type="match status" value="1"/>
</dbReference>
<evidence type="ECO:0000256" key="3">
    <source>
        <dbReference type="ARBA" id="ARBA00010514"/>
    </source>
</evidence>
<evidence type="ECO:0000256" key="4">
    <source>
        <dbReference type="ARBA" id="ARBA00022792"/>
    </source>
</evidence>
<dbReference type="Gene3D" id="4.10.49.10">
    <property type="entry name" value="Cytochrome c oxidase subunit VIIc"/>
    <property type="match status" value="1"/>
</dbReference>
<evidence type="ECO:0000256" key="1">
    <source>
        <dbReference type="ARBA" id="ARBA00004434"/>
    </source>
</evidence>
<proteinExistence type="inferred from homology"/>
<evidence type="ECO:0000256" key="6">
    <source>
        <dbReference type="ARBA" id="ARBA00023136"/>
    </source>
</evidence>
<evidence type="ECO:0000313" key="8">
    <source>
        <dbReference type="EMBL" id="KAL0949732.1"/>
    </source>
</evidence>
<evidence type="ECO:0000256" key="7">
    <source>
        <dbReference type="RuleBase" id="RU368123"/>
    </source>
</evidence>
<comment type="subcellular location">
    <subcellularLocation>
        <location evidence="1 7">Mitochondrion inner membrane</location>
        <topology evidence="1 7">Single-pass membrane protein</topology>
    </subcellularLocation>
</comment>
<keyword evidence="6 7" id="KW-0472">Membrane</keyword>
<evidence type="ECO:0000313" key="9">
    <source>
        <dbReference type="Proteomes" id="UP001556367"/>
    </source>
</evidence>
<protein>
    <recommendedName>
        <fullName evidence="7">Cytochrome c oxidase subunit 8, mitochondrial</fullName>
    </recommendedName>
    <alternativeName>
        <fullName evidence="7">Cytochrome c oxidase polypeptide VIII</fullName>
    </alternativeName>
</protein>
<keyword evidence="7" id="KW-1133">Transmembrane helix</keyword>
<evidence type="ECO:0000256" key="2">
    <source>
        <dbReference type="ARBA" id="ARBA00004673"/>
    </source>
</evidence>
<organism evidence="8 9">
    <name type="scientific">Hohenbuehelia grisea</name>
    <dbReference type="NCBI Taxonomy" id="104357"/>
    <lineage>
        <taxon>Eukaryota</taxon>
        <taxon>Fungi</taxon>
        <taxon>Dikarya</taxon>
        <taxon>Basidiomycota</taxon>
        <taxon>Agaricomycotina</taxon>
        <taxon>Agaricomycetes</taxon>
        <taxon>Agaricomycetidae</taxon>
        <taxon>Agaricales</taxon>
        <taxon>Pleurotineae</taxon>
        <taxon>Pleurotaceae</taxon>
        <taxon>Hohenbuehelia</taxon>
    </lineage>
</organism>
<dbReference type="Proteomes" id="UP001556367">
    <property type="component" value="Unassembled WGS sequence"/>
</dbReference>
<keyword evidence="9" id="KW-1185">Reference proteome</keyword>
<evidence type="ECO:0000256" key="5">
    <source>
        <dbReference type="ARBA" id="ARBA00023128"/>
    </source>
</evidence>
<dbReference type="EMBL" id="JASNQZ010000012">
    <property type="protein sequence ID" value="KAL0949732.1"/>
    <property type="molecule type" value="Genomic_DNA"/>
</dbReference>
<comment type="caution">
    <text evidence="8">The sequence shown here is derived from an EMBL/GenBank/DDBJ whole genome shotgun (WGS) entry which is preliminary data.</text>
</comment>
<keyword evidence="7" id="KW-0809">Transit peptide</keyword>
<dbReference type="InterPro" id="IPR036636">
    <property type="entry name" value="COX7C/Cox8_sf"/>
</dbReference>
<keyword evidence="7" id="KW-0812">Transmembrane</keyword>
<comment type="function">
    <text evidence="7">Component of the cytochrome c oxidase, the last enzyme in the mitochondrial electron transport chain which drives oxidative phosphorylation. The respiratory chain contains 3 multisubunit complexes succinate dehydrogenase (complex II, CII), ubiquinol-cytochrome c oxidoreductase (cytochrome b-c1 complex, complex III, CIII) and cytochrome c oxidase (complex IV, CIV), that cooperate to transfer electrons derived from NADH and succinate to molecular oxygen, creating an electrochemical gradient over the inner membrane that drives transmembrane transport and the ATP synthase. Cytochrome c oxidase is the component of the respiratory chain that catalyzes the reduction of oxygen to water. Electrons originating from reduced cytochrome c in the intermembrane space (IMS) are transferred via the dinuclear copper A center (CU(A)) of subunit 2 and heme A of subunit 1 to the active site in subunit 1, a binuclear center (BNC) formed by heme A3 and copper B (CU(B)). The BNC reduces molecular oxygen to 2 water molecules using 4 electrons from cytochrome c in the IMS and 4 protons from the mitochondrial matrix.</text>
</comment>
<comment type="subunit">
    <text evidence="7">Component of the cytochrome c oxidase (complex IV, CIV), a multisubunit enzyme composed of a catalytic core of 3 subunits and several supernumerary subunits. The complex exists as a monomer or a dimer and forms supercomplexes (SCs) in the inner mitochondrial membrane with ubiquinol-cytochrome c oxidoreductase (cytochrome b-c1 complex, complex III, CIII).</text>
</comment>
<feature type="transmembrane region" description="Helical" evidence="7">
    <location>
        <begin position="53"/>
        <end position="72"/>
    </location>
</feature>
<keyword evidence="5 7" id="KW-0496">Mitochondrion</keyword>
<accession>A0ABR3J270</accession>
<dbReference type="SUPFAM" id="SSF81427">
    <property type="entry name" value="Mitochondrial cytochrome c oxidase subunit VIIc (aka VIIIa)"/>
    <property type="match status" value="1"/>
</dbReference>
<reference evidence="9" key="1">
    <citation type="submission" date="2024-06" db="EMBL/GenBank/DDBJ databases">
        <title>Multi-omics analyses provide insights into the biosynthesis of the anticancer antibiotic pleurotin in Hohenbuehelia grisea.</title>
        <authorList>
            <person name="Weaver J.A."/>
            <person name="Alberti F."/>
        </authorList>
    </citation>
    <scope>NUCLEOTIDE SEQUENCE [LARGE SCALE GENOMIC DNA]</scope>
    <source>
        <strain evidence="9">T-177</strain>
    </source>
</reference>
<gene>
    <name evidence="8" type="ORF">HGRIS_009772</name>
</gene>
<keyword evidence="4 7" id="KW-0999">Mitochondrion inner membrane</keyword>
<sequence length="79" mass="8376">MSVSMLARAALRQRAVAGARSIHTTAPVRSSGHYHHLPFAFPGNKKAAFGAKVFVYLLTGFSIPFIASAYQLKKSAGAA</sequence>
<dbReference type="InterPro" id="IPR004202">
    <property type="entry name" value="COX7C/Cox8"/>
</dbReference>